<keyword evidence="4 9" id="KW-0489">Methyltransferase</keyword>
<evidence type="ECO:0000256" key="4">
    <source>
        <dbReference type="ARBA" id="ARBA00022603"/>
    </source>
</evidence>
<dbReference type="GO" id="GO:0043527">
    <property type="term" value="C:tRNA methyltransferase complex"/>
    <property type="evidence" value="ECO:0007669"/>
    <property type="project" value="TreeGrafter"/>
</dbReference>
<protein>
    <recommendedName>
        <fullName evidence="3">tRNA (guanine(46)-N(7))-methyltransferase</fullName>
        <ecNumber evidence="3">2.1.1.33</ecNumber>
    </recommendedName>
</protein>
<dbReference type="Proteomes" id="UP000572528">
    <property type="component" value="Unassembled WGS sequence"/>
</dbReference>
<dbReference type="HAMAP" id="MF_01057">
    <property type="entry name" value="tRNA_methyltr_TrmB"/>
    <property type="match status" value="1"/>
</dbReference>
<keyword evidence="7" id="KW-0819">tRNA processing</keyword>
<dbReference type="RefSeq" id="WP_179901368.1">
    <property type="nucleotide sequence ID" value="NZ_JACBXV010000215.1"/>
</dbReference>
<evidence type="ECO:0000313" key="9">
    <source>
        <dbReference type="EMBL" id="NYS70128.1"/>
    </source>
</evidence>
<evidence type="ECO:0000256" key="3">
    <source>
        <dbReference type="ARBA" id="ARBA00011977"/>
    </source>
</evidence>
<comment type="catalytic activity">
    <reaction evidence="1">
        <text>guanosine(46) in tRNA + S-adenosyl-L-methionine = N(7)-methylguanosine(46) in tRNA + S-adenosyl-L-homocysteine</text>
        <dbReference type="Rhea" id="RHEA:42708"/>
        <dbReference type="Rhea" id="RHEA-COMP:10188"/>
        <dbReference type="Rhea" id="RHEA-COMP:10189"/>
        <dbReference type="ChEBI" id="CHEBI:57856"/>
        <dbReference type="ChEBI" id="CHEBI:59789"/>
        <dbReference type="ChEBI" id="CHEBI:74269"/>
        <dbReference type="ChEBI" id="CHEBI:74480"/>
        <dbReference type="EC" id="2.1.1.33"/>
    </reaction>
</comment>
<dbReference type="AlphaFoldDB" id="A0A853ELK8"/>
<comment type="caution">
    <text evidence="9">The sequence shown here is derived from an EMBL/GenBank/DDBJ whole genome shotgun (WGS) entry which is preliminary data.</text>
</comment>
<organism evidence="9 10">
    <name type="scientific">Actinomyces bowdenii</name>
    <dbReference type="NCBI Taxonomy" id="131109"/>
    <lineage>
        <taxon>Bacteria</taxon>
        <taxon>Bacillati</taxon>
        <taxon>Actinomycetota</taxon>
        <taxon>Actinomycetes</taxon>
        <taxon>Actinomycetales</taxon>
        <taxon>Actinomycetaceae</taxon>
        <taxon>Actinomyces</taxon>
    </lineage>
</organism>
<evidence type="ECO:0000256" key="5">
    <source>
        <dbReference type="ARBA" id="ARBA00022679"/>
    </source>
</evidence>
<name>A0A853ELK8_9ACTO</name>
<proteinExistence type="inferred from homology"/>
<keyword evidence="6" id="KW-0949">S-adenosyl-L-methionine</keyword>
<dbReference type="SUPFAM" id="SSF53335">
    <property type="entry name" value="S-adenosyl-L-methionine-dependent methyltransferases"/>
    <property type="match status" value="1"/>
</dbReference>
<evidence type="ECO:0000256" key="6">
    <source>
        <dbReference type="ARBA" id="ARBA00022691"/>
    </source>
</evidence>
<feature type="region of interest" description="Disordered" evidence="8">
    <location>
        <begin position="1"/>
        <end position="23"/>
    </location>
</feature>
<dbReference type="Pfam" id="PF02390">
    <property type="entry name" value="Methyltransf_4"/>
    <property type="match status" value="1"/>
</dbReference>
<dbReference type="GO" id="GO:0008176">
    <property type="term" value="F:tRNA (guanine(46)-N7)-methyltransferase activity"/>
    <property type="evidence" value="ECO:0007669"/>
    <property type="project" value="UniProtKB-EC"/>
</dbReference>
<evidence type="ECO:0000256" key="7">
    <source>
        <dbReference type="ARBA" id="ARBA00022694"/>
    </source>
</evidence>
<evidence type="ECO:0000256" key="2">
    <source>
        <dbReference type="ARBA" id="ARBA00003015"/>
    </source>
</evidence>
<comment type="function">
    <text evidence="2">Catalyzes the formation of N(7)-methylguanine at position 46 (m7G46) in tRNA.</text>
</comment>
<dbReference type="NCBIfam" id="TIGR00091">
    <property type="entry name" value="tRNA (guanosine(46)-N7)-methyltransferase TrmB"/>
    <property type="match status" value="1"/>
</dbReference>
<evidence type="ECO:0000256" key="1">
    <source>
        <dbReference type="ARBA" id="ARBA00000142"/>
    </source>
</evidence>
<reference evidence="9 10" key="1">
    <citation type="submission" date="2020-07" db="EMBL/GenBank/DDBJ databases">
        <title>MOT database genomes.</title>
        <authorList>
            <person name="Joseph S."/>
            <person name="Aduse-Opoku J."/>
            <person name="Hashim A."/>
            <person name="Wade W."/>
            <person name="Curtis M."/>
        </authorList>
    </citation>
    <scope>NUCLEOTIDE SEQUENCE [LARGE SCALE GENOMIC DNA]</scope>
    <source>
        <strain evidence="9 10">WMus004</strain>
    </source>
</reference>
<sequence length="342" mass="37208">MTQQHPPRSHAIRSRVRSYSRAGGRLTPTQAQALAEFGPRYVVEVPRADAVRTVAPGFRLEPEALFGHVGQARPLIVEVGPGSGEALLAHAAAHPGADYLAVEVWETAIARMVSSIARQGLRNVRVVPADAAQLLAAALPVACASEVWVFFPDPWRKPRHRKRRLVTAAFADSVARVLRPGGVWRMATDWADYAWQMRDVVEEVSALPAGLRPDATLPYFRHDDAGARAELGARTAEEGSLGNGPDPGSPSGARGGWCERFAGRVMTRFEQRGLEAGRTIRDLRAVRTEVAWEPELGASMLQRLEAQRAAWDAAEREPWRLREAGAMGGLDPGRRGRGPGPP</sequence>
<keyword evidence="5 9" id="KW-0808">Transferase</keyword>
<evidence type="ECO:0000256" key="8">
    <source>
        <dbReference type="SAM" id="MobiDB-lite"/>
    </source>
</evidence>
<dbReference type="PROSITE" id="PS51625">
    <property type="entry name" value="SAM_MT_TRMB"/>
    <property type="match status" value="1"/>
</dbReference>
<dbReference type="EC" id="2.1.1.33" evidence="3"/>
<dbReference type="InterPro" id="IPR055361">
    <property type="entry name" value="tRNA_methyltr_TrmB_bact"/>
</dbReference>
<feature type="region of interest" description="Disordered" evidence="8">
    <location>
        <begin position="321"/>
        <end position="342"/>
    </location>
</feature>
<dbReference type="InterPro" id="IPR003358">
    <property type="entry name" value="tRNA_(Gua-N-7)_MeTrfase_Trmb"/>
</dbReference>
<feature type="non-terminal residue" evidence="9">
    <location>
        <position position="342"/>
    </location>
</feature>
<accession>A0A853ELK8</accession>
<evidence type="ECO:0000313" key="10">
    <source>
        <dbReference type="Proteomes" id="UP000572528"/>
    </source>
</evidence>
<gene>
    <name evidence="9" type="primary">trmB</name>
    <name evidence="9" type="ORF">HZZ05_11545</name>
</gene>
<dbReference type="EMBL" id="JACBXV010000215">
    <property type="protein sequence ID" value="NYS70128.1"/>
    <property type="molecule type" value="Genomic_DNA"/>
</dbReference>
<dbReference type="PANTHER" id="PTHR23417">
    <property type="entry name" value="3-DEOXY-D-MANNO-OCTULOSONIC-ACID TRANSFERASE/TRNA GUANINE-N 7 - -METHYLTRANSFERASE"/>
    <property type="match status" value="1"/>
</dbReference>
<dbReference type="Gene3D" id="3.40.50.150">
    <property type="entry name" value="Vaccinia Virus protein VP39"/>
    <property type="match status" value="1"/>
</dbReference>
<dbReference type="InterPro" id="IPR029063">
    <property type="entry name" value="SAM-dependent_MTases_sf"/>
</dbReference>
<feature type="compositionally biased region" description="Basic residues" evidence="8">
    <location>
        <begin position="7"/>
        <end position="18"/>
    </location>
</feature>
<dbReference type="PANTHER" id="PTHR23417:SF14">
    <property type="entry name" value="PENTACOTRIPEPTIDE-REPEAT REGION OF PRORP DOMAIN-CONTAINING PROTEIN"/>
    <property type="match status" value="1"/>
</dbReference>